<evidence type="ECO:0000313" key="2">
    <source>
        <dbReference type="EMBL" id="TBU25984.1"/>
    </source>
</evidence>
<dbReference type="EMBL" id="ML143452">
    <property type="protein sequence ID" value="TBU25984.1"/>
    <property type="molecule type" value="Genomic_DNA"/>
</dbReference>
<feature type="chain" id="PRO_5020379892" description="Ser-Thr-rich glycosyl-phosphatidyl-inositol-anchored membrane family-domain-containing protein" evidence="1">
    <location>
        <begin position="22"/>
        <end position="168"/>
    </location>
</feature>
<dbReference type="OrthoDB" id="2973648at2759"/>
<organism evidence="2">
    <name type="scientific">Dichomitus squalens</name>
    <dbReference type="NCBI Taxonomy" id="114155"/>
    <lineage>
        <taxon>Eukaryota</taxon>
        <taxon>Fungi</taxon>
        <taxon>Dikarya</taxon>
        <taxon>Basidiomycota</taxon>
        <taxon>Agaricomycotina</taxon>
        <taxon>Agaricomycetes</taxon>
        <taxon>Polyporales</taxon>
        <taxon>Polyporaceae</taxon>
        <taxon>Dichomitus</taxon>
    </lineage>
</organism>
<name>A0A4Q9MF60_9APHY</name>
<proteinExistence type="predicted"/>
<protein>
    <recommendedName>
        <fullName evidence="3">Ser-Thr-rich glycosyl-phosphatidyl-inositol-anchored membrane family-domain-containing protein</fullName>
    </recommendedName>
</protein>
<dbReference type="Proteomes" id="UP000292957">
    <property type="component" value="Unassembled WGS sequence"/>
</dbReference>
<evidence type="ECO:0000256" key="1">
    <source>
        <dbReference type="SAM" id="SignalP"/>
    </source>
</evidence>
<reference evidence="2" key="1">
    <citation type="submission" date="2019-01" db="EMBL/GenBank/DDBJ databases">
        <title>Draft genome sequences of three monokaryotic isolates of the white-rot basidiomycete fungus Dichomitus squalens.</title>
        <authorList>
            <consortium name="DOE Joint Genome Institute"/>
            <person name="Lopez S.C."/>
            <person name="Andreopoulos B."/>
            <person name="Pangilinan J."/>
            <person name="Lipzen A."/>
            <person name="Riley R."/>
            <person name="Ahrendt S."/>
            <person name="Ng V."/>
            <person name="Barry K."/>
            <person name="Daum C."/>
            <person name="Grigoriev I.V."/>
            <person name="Hilden K.S."/>
            <person name="Makela M.R."/>
            <person name="de Vries R.P."/>
        </authorList>
    </citation>
    <scope>NUCLEOTIDE SEQUENCE [LARGE SCALE GENOMIC DNA]</scope>
    <source>
        <strain evidence="2">OM18370.1</strain>
    </source>
</reference>
<accession>A0A4Q9MF60</accession>
<feature type="signal peptide" evidence="1">
    <location>
        <begin position="1"/>
        <end position="21"/>
    </location>
</feature>
<evidence type="ECO:0008006" key="3">
    <source>
        <dbReference type="Google" id="ProtNLM"/>
    </source>
</evidence>
<keyword evidence="1" id="KW-0732">Signal</keyword>
<gene>
    <name evidence="2" type="ORF">BD311DRAFT_668512</name>
</gene>
<dbReference type="AlphaFoldDB" id="A0A4Q9MF60"/>
<sequence length="168" mass="17815">MARALWTLWLLYLFNLAAVRASPHFEADKDDQVLIADFPPPVERPGGADVWTVGDVETVKWSTKGLNFTLDQTGTILLGYLTTDGSQTLFVDQPLAGNFTLASGAVNVVVPKVPSGNAYFIIVLGDANNWGPLFSIINPNEPSSSVAPTSLAWISGSAAPSITAVVKA</sequence>